<evidence type="ECO:0000313" key="5">
    <source>
        <dbReference type="EMBL" id="SVB51076.1"/>
    </source>
</evidence>
<dbReference type="GO" id="GO:0016594">
    <property type="term" value="F:glycine binding"/>
    <property type="evidence" value="ECO:0007669"/>
    <property type="project" value="TreeGrafter"/>
</dbReference>
<dbReference type="InterPro" id="IPR049315">
    <property type="entry name" value="GDC-P_N"/>
</dbReference>
<dbReference type="Gene3D" id="3.40.640.10">
    <property type="entry name" value="Type I PLP-dependent aspartate aminotransferase-like (Major domain)"/>
    <property type="match status" value="1"/>
</dbReference>
<dbReference type="GO" id="GO:0019464">
    <property type="term" value="P:glycine decarboxylation via glycine cleavage system"/>
    <property type="evidence" value="ECO:0007669"/>
    <property type="project" value="TreeGrafter"/>
</dbReference>
<feature type="domain" description="Glycine cleavage system P-protein N-terminal" evidence="4">
    <location>
        <begin position="10"/>
        <end position="435"/>
    </location>
</feature>
<dbReference type="InterPro" id="IPR015421">
    <property type="entry name" value="PyrdxlP-dep_Trfase_major"/>
</dbReference>
<keyword evidence="2" id="KW-0560">Oxidoreductase</keyword>
<protein>
    <recommendedName>
        <fullName evidence="1">glycine dehydrogenase (aminomethyl-transferring)</fullName>
        <ecNumber evidence="1">1.4.4.2</ecNumber>
    </recommendedName>
</protein>
<evidence type="ECO:0000259" key="4">
    <source>
        <dbReference type="Pfam" id="PF02347"/>
    </source>
</evidence>
<evidence type="ECO:0000256" key="3">
    <source>
        <dbReference type="ARBA" id="ARBA00049026"/>
    </source>
</evidence>
<organism evidence="5">
    <name type="scientific">marine metagenome</name>
    <dbReference type="NCBI Taxonomy" id="408172"/>
    <lineage>
        <taxon>unclassified sequences</taxon>
        <taxon>metagenomes</taxon>
        <taxon>ecological metagenomes</taxon>
    </lineage>
</organism>
<dbReference type="Pfam" id="PF02347">
    <property type="entry name" value="GDC-P"/>
    <property type="match status" value="1"/>
</dbReference>
<dbReference type="InterPro" id="IPR015422">
    <property type="entry name" value="PyrdxlP-dep_Trfase_small"/>
</dbReference>
<proteinExistence type="predicted"/>
<feature type="non-terminal residue" evidence="5">
    <location>
        <position position="442"/>
    </location>
</feature>
<gene>
    <name evidence="5" type="ORF">METZ01_LOCUS203930</name>
</gene>
<dbReference type="InterPro" id="IPR015424">
    <property type="entry name" value="PyrdxlP-dep_Trfase"/>
</dbReference>
<evidence type="ECO:0000256" key="2">
    <source>
        <dbReference type="ARBA" id="ARBA00023002"/>
    </source>
</evidence>
<accession>A0A382EJT4</accession>
<dbReference type="SUPFAM" id="SSF53383">
    <property type="entry name" value="PLP-dependent transferases"/>
    <property type="match status" value="1"/>
</dbReference>
<dbReference type="GO" id="GO:0030170">
    <property type="term" value="F:pyridoxal phosphate binding"/>
    <property type="evidence" value="ECO:0007669"/>
    <property type="project" value="TreeGrafter"/>
</dbReference>
<dbReference type="Gene3D" id="3.90.1150.10">
    <property type="entry name" value="Aspartate Aminotransferase, domain 1"/>
    <property type="match status" value="1"/>
</dbReference>
<evidence type="ECO:0000256" key="1">
    <source>
        <dbReference type="ARBA" id="ARBA00012134"/>
    </source>
</evidence>
<dbReference type="PANTHER" id="PTHR11773">
    <property type="entry name" value="GLYCINE DEHYDROGENASE, DECARBOXYLATING"/>
    <property type="match status" value="1"/>
</dbReference>
<name>A0A382EJT4_9ZZZZ</name>
<dbReference type="GO" id="GO:0005829">
    <property type="term" value="C:cytosol"/>
    <property type="evidence" value="ECO:0007669"/>
    <property type="project" value="TreeGrafter"/>
</dbReference>
<dbReference type="AlphaFoldDB" id="A0A382EJT4"/>
<dbReference type="EMBL" id="UINC01044946">
    <property type="protein sequence ID" value="SVB51076.1"/>
    <property type="molecule type" value="Genomic_DNA"/>
</dbReference>
<dbReference type="CDD" id="cd00613">
    <property type="entry name" value="GDC-P"/>
    <property type="match status" value="1"/>
</dbReference>
<dbReference type="GO" id="GO:0005960">
    <property type="term" value="C:glycine cleavage complex"/>
    <property type="evidence" value="ECO:0007669"/>
    <property type="project" value="TreeGrafter"/>
</dbReference>
<dbReference type="FunFam" id="3.40.640.10:FF:000005">
    <property type="entry name" value="Glycine dehydrogenase (decarboxylating), mitochondrial"/>
    <property type="match status" value="1"/>
</dbReference>
<dbReference type="InterPro" id="IPR020581">
    <property type="entry name" value="GDC_P"/>
</dbReference>
<sequence>MFKHFVPFYKRHIGPSRQDVNTMLSCIGINSLDSMMKFTIPDSIKTTQKNLNIQNNVSEYQTLLNLQKIMKKNKIFRSHIGLGYYNTITPPVILRNMFQNPAWYTPYTPYQAEIAQGRLEMLLNFQTMISDLTGLPIANSSLLDESTAAAEAVNMCFSQSKGDTFLVSEFCFPQTINVIKTRGEAFGIKIKIVKNNEFDFSNKNICGILLQYPNCNGNVEDYSQITKDAKSNNVNVVVAADLLALTLLKPPGEWGANIVIGSAQRFGVSMGYGGPHAGYMSVEEKFKRKIPGRIIGVSKDIHGNKALRMALQPREQHIKRERATSNICTAQALLANMSAAYGIYHGPKGLKQISQKIHYYTQVLANALSHLNFKIKSAYFFDTLHISCPNITSDTIVNEFLKHNININKINKYEFSISLDETTTSEHIEELVKIFEKISKEY</sequence>
<dbReference type="PANTHER" id="PTHR11773:SF1">
    <property type="entry name" value="GLYCINE DEHYDROGENASE (DECARBOXYLATING), MITOCHONDRIAL"/>
    <property type="match status" value="1"/>
</dbReference>
<dbReference type="EC" id="1.4.4.2" evidence="1"/>
<dbReference type="GO" id="GO:0004375">
    <property type="term" value="F:glycine dehydrogenase (decarboxylating) activity"/>
    <property type="evidence" value="ECO:0007669"/>
    <property type="project" value="UniProtKB-EC"/>
</dbReference>
<comment type="catalytic activity">
    <reaction evidence="3">
        <text>N(6)-[(R)-lipoyl]-L-lysyl-[glycine-cleavage complex H protein] + glycine + H(+) = N(6)-[(R)-S(8)-aminomethyldihydrolipoyl]-L-lysyl-[glycine-cleavage complex H protein] + CO2</text>
        <dbReference type="Rhea" id="RHEA:24304"/>
        <dbReference type="Rhea" id="RHEA-COMP:10494"/>
        <dbReference type="Rhea" id="RHEA-COMP:10495"/>
        <dbReference type="ChEBI" id="CHEBI:15378"/>
        <dbReference type="ChEBI" id="CHEBI:16526"/>
        <dbReference type="ChEBI" id="CHEBI:57305"/>
        <dbReference type="ChEBI" id="CHEBI:83099"/>
        <dbReference type="ChEBI" id="CHEBI:83143"/>
        <dbReference type="EC" id="1.4.4.2"/>
    </reaction>
</comment>
<reference evidence="5" key="1">
    <citation type="submission" date="2018-05" db="EMBL/GenBank/DDBJ databases">
        <authorList>
            <person name="Lanie J.A."/>
            <person name="Ng W.-L."/>
            <person name="Kazmierczak K.M."/>
            <person name="Andrzejewski T.M."/>
            <person name="Davidsen T.M."/>
            <person name="Wayne K.J."/>
            <person name="Tettelin H."/>
            <person name="Glass J.I."/>
            <person name="Rusch D."/>
            <person name="Podicherti R."/>
            <person name="Tsui H.-C.T."/>
            <person name="Winkler M.E."/>
        </authorList>
    </citation>
    <scope>NUCLEOTIDE SEQUENCE</scope>
</reference>